<evidence type="ECO:0000259" key="7">
    <source>
        <dbReference type="PROSITE" id="PS51916"/>
    </source>
</evidence>
<dbReference type="STRING" id="61395.A0A1Y1W7N5"/>
<evidence type="ECO:0000256" key="4">
    <source>
        <dbReference type="ARBA" id="ARBA00022942"/>
    </source>
</evidence>
<dbReference type="Gene3D" id="2.30.29.70">
    <property type="entry name" value="Proteasomal ubiquitin receptor Rpn13/ADRM1"/>
    <property type="match status" value="1"/>
</dbReference>
<dbReference type="InterPro" id="IPR006773">
    <property type="entry name" value="Rpn13/ADRM1"/>
</dbReference>
<evidence type="ECO:0000313" key="10">
    <source>
        <dbReference type="Proteomes" id="UP000193922"/>
    </source>
</evidence>
<dbReference type="GO" id="GO:0005634">
    <property type="term" value="C:nucleus"/>
    <property type="evidence" value="ECO:0007669"/>
    <property type="project" value="UniProtKB-SubCell"/>
</dbReference>
<dbReference type="CDD" id="cd13314">
    <property type="entry name" value="PH_Rpn13"/>
    <property type="match status" value="1"/>
</dbReference>
<evidence type="ECO:0000256" key="1">
    <source>
        <dbReference type="ARBA" id="ARBA00004123"/>
    </source>
</evidence>
<dbReference type="Pfam" id="PF16550">
    <property type="entry name" value="RPN13_C"/>
    <property type="match status" value="1"/>
</dbReference>
<protein>
    <submittedName>
        <fullName evidence="9">Adhesion regulating molecule</fullName>
    </submittedName>
</protein>
<reference evidence="9 10" key="1">
    <citation type="submission" date="2016-07" db="EMBL/GenBank/DDBJ databases">
        <title>Pervasive Adenine N6-methylation of Active Genes in Fungi.</title>
        <authorList>
            <consortium name="DOE Joint Genome Institute"/>
            <person name="Mondo S.J."/>
            <person name="Dannebaum R.O."/>
            <person name="Kuo R.C."/>
            <person name="Labutti K."/>
            <person name="Haridas S."/>
            <person name="Kuo A."/>
            <person name="Salamov A."/>
            <person name="Ahrendt S.R."/>
            <person name="Lipzen A."/>
            <person name="Sullivan W."/>
            <person name="Andreopoulos W.B."/>
            <person name="Clum A."/>
            <person name="Lindquist E."/>
            <person name="Daum C."/>
            <person name="Ramamoorthy G.K."/>
            <person name="Gryganskyi A."/>
            <person name="Culley D."/>
            <person name="Magnuson J.K."/>
            <person name="James T.Y."/>
            <person name="O'Malley M.A."/>
            <person name="Stajich J.E."/>
            <person name="Spatafora J.W."/>
            <person name="Visel A."/>
            <person name="Grigoriev I.V."/>
        </authorList>
    </citation>
    <scope>NUCLEOTIDE SEQUENCE [LARGE SCALE GENOMIC DNA]</scope>
    <source>
        <strain evidence="9 10">ATCC 12442</strain>
    </source>
</reference>
<feature type="compositionally biased region" description="Basic and acidic residues" evidence="6">
    <location>
        <begin position="173"/>
        <end position="196"/>
    </location>
</feature>
<evidence type="ECO:0000256" key="6">
    <source>
        <dbReference type="SAM" id="MobiDB-lite"/>
    </source>
</evidence>
<dbReference type="InterPro" id="IPR038108">
    <property type="entry name" value="RPN13_DEUBAD_sf"/>
</dbReference>
<dbReference type="GO" id="GO:0008541">
    <property type="term" value="C:proteasome regulatory particle, lid subcomplex"/>
    <property type="evidence" value="ECO:0007669"/>
    <property type="project" value="TreeGrafter"/>
</dbReference>
<organism evidence="9 10">
    <name type="scientific">Linderina pennispora</name>
    <dbReference type="NCBI Taxonomy" id="61395"/>
    <lineage>
        <taxon>Eukaryota</taxon>
        <taxon>Fungi</taxon>
        <taxon>Fungi incertae sedis</taxon>
        <taxon>Zoopagomycota</taxon>
        <taxon>Kickxellomycotina</taxon>
        <taxon>Kickxellomycetes</taxon>
        <taxon>Kickxellales</taxon>
        <taxon>Kickxellaceae</taxon>
        <taxon>Linderina</taxon>
    </lineage>
</organism>
<dbReference type="PANTHER" id="PTHR12225">
    <property type="entry name" value="ADHESION REGULATING MOLECULE 1 110 KDA CELL MEMBRANE GLYCOPROTEIN"/>
    <property type="match status" value="1"/>
</dbReference>
<dbReference type="PANTHER" id="PTHR12225:SF0">
    <property type="entry name" value="PROTEASOMAL UBIQUITIN RECEPTOR ADRM1"/>
    <property type="match status" value="1"/>
</dbReference>
<feature type="domain" description="DEUBAD" evidence="7">
    <location>
        <begin position="247"/>
        <end position="355"/>
    </location>
</feature>
<evidence type="ECO:0000259" key="8">
    <source>
        <dbReference type="PROSITE" id="PS51917"/>
    </source>
</evidence>
<dbReference type="GO" id="GO:0070628">
    <property type="term" value="F:proteasome binding"/>
    <property type="evidence" value="ECO:0007669"/>
    <property type="project" value="TreeGrafter"/>
</dbReference>
<dbReference type="InterPro" id="IPR044867">
    <property type="entry name" value="DEUBAD_dom"/>
</dbReference>
<comment type="caution">
    <text evidence="9">The sequence shown here is derived from an EMBL/GenBank/DDBJ whole genome shotgun (WGS) entry which is preliminary data.</text>
</comment>
<evidence type="ECO:0000256" key="2">
    <source>
        <dbReference type="ARBA" id="ARBA00004496"/>
    </source>
</evidence>
<dbReference type="InterPro" id="IPR038633">
    <property type="entry name" value="Rpn13/ADRM1_Pru_sf"/>
</dbReference>
<keyword evidence="3" id="KW-0963">Cytoplasm</keyword>
<dbReference type="InterPro" id="IPR032368">
    <property type="entry name" value="RPN13_DEUBAD"/>
</dbReference>
<proteinExistence type="predicted"/>
<feature type="region of interest" description="Disordered" evidence="6">
    <location>
        <begin position="163"/>
        <end position="232"/>
    </location>
</feature>
<dbReference type="GO" id="GO:0005737">
    <property type="term" value="C:cytoplasm"/>
    <property type="evidence" value="ECO:0007669"/>
    <property type="project" value="UniProtKB-SubCell"/>
</dbReference>
<comment type="subcellular location">
    <subcellularLocation>
        <location evidence="2">Cytoplasm</location>
    </subcellularLocation>
    <subcellularLocation>
        <location evidence="1">Nucleus</location>
    </subcellularLocation>
</comment>
<dbReference type="PROSITE" id="PS51917">
    <property type="entry name" value="PRU"/>
    <property type="match status" value="1"/>
</dbReference>
<evidence type="ECO:0000313" key="9">
    <source>
        <dbReference type="EMBL" id="ORX69395.1"/>
    </source>
</evidence>
<dbReference type="EMBL" id="MCFD01000007">
    <property type="protein sequence ID" value="ORX69395.1"/>
    <property type="molecule type" value="Genomic_DNA"/>
</dbReference>
<dbReference type="GO" id="GO:0061133">
    <property type="term" value="F:endopeptidase activator activity"/>
    <property type="evidence" value="ECO:0007669"/>
    <property type="project" value="TreeGrafter"/>
</dbReference>
<accession>A0A1Y1W7N5</accession>
<dbReference type="OrthoDB" id="340431at2759"/>
<keyword evidence="4" id="KW-0647">Proteasome</keyword>
<keyword evidence="10" id="KW-1185">Reference proteome</keyword>
<dbReference type="FunFam" id="2.30.29.70:FF:000001">
    <property type="entry name" value="Proteasomal ubiquitin receptor ADRM1"/>
    <property type="match status" value="1"/>
</dbReference>
<dbReference type="Proteomes" id="UP000193922">
    <property type="component" value="Unassembled WGS sequence"/>
</dbReference>
<dbReference type="Gene3D" id="1.10.2020.20">
    <property type="match status" value="1"/>
</dbReference>
<dbReference type="Pfam" id="PF04683">
    <property type="entry name" value="Rpn13_ADRM1_Pru"/>
    <property type="match status" value="1"/>
</dbReference>
<dbReference type="GeneID" id="63800298"/>
<dbReference type="PROSITE" id="PS51916">
    <property type="entry name" value="DEUBAD"/>
    <property type="match status" value="1"/>
</dbReference>
<dbReference type="RefSeq" id="XP_040743083.1">
    <property type="nucleotide sequence ID" value="XM_040883650.1"/>
</dbReference>
<keyword evidence="5" id="KW-0539">Nucleus</keyword>
<gene>
    <name evidence="9" type="ORF">DL89DRAFT_160536</name>
</gene>
<sequence>MATPLFSQQTNPNRLGFADSIPGALISFKAGRLFRDGETNWVRPDVRKGVCFLKKEDDGLMRFCWKDRQTNEVEEELIVFSGDTSFEQVTQAASERVYVLKFKSSSQRLFFWMQDPNSDTDAVLAHNLNVFLSMDEDMDDAEPMDSDSDVRMLLGHPVGSTELHRQPQMVRRNSREAEVLSHHREQSALASEHAEPHTGALPTAQVGGVPGGNLRRASRDGDITSVGGVGPNELSDLRQLLSGIRVPESYATGASSLRLGDVLTPQNLAAVLGDERLRRALFPQLPDNIPHTAESLDQVIRSPQFQQALSSLTYALESGQIAPLVHQLGLGPEASTSVEAFLQAIQRQADEEDEGEDEDL</sequence>
<feature type="domain" description="Pru" evidence="8">
    <location>
        <begin position="20"/>
        <end position="135"/>
    </location>
</feature>
<name>A0A1Y1W7N5_9FUNG</name>
<evidence type="ECO:0000256" key="3">
    <source>
        <dbReference type="ARBA" id="ARBA00022490"/>
    </source>
</evidence>
<dbReference type="AlphaFoldDB" id="A0A1Y1W7N5"/>
<evidence type="ECO:0000256" key="5">
    <source>
        <dbReference type="ARBA" id="ARBA00023242"/>
    </source>
</evidence>
<dbReference type="InterPro" id="IPR044868">
    <property type="entry name" value="Rpn13/ADRM1_Pru"/>
</dbReference>